<dbReference type="Pfam" id="PF08275">
    <property type="entry name" value="DNAG_N"/>
    <property type="match status" value="1"/>
</dbReference>
<keyword evidence="2" id="KW-0240">DNA-directed RNA polymerase</keyword>
<evidence type="ECO:0000256" key="5">
    <source>
        <dbReference type="ARBA" id="ARBA00022695"/>
    </source>
</evidence>
<reference evidence="14" key="1">
    <citation type="submission" date="2018-05" db="EMBL/GenBank/DDBJ databases">
        <authorList>
            <person name="Lanie J.A."/>
            <person name="Ng W.-L."/>
            <person name="Kazmierczak K.M."/>
            <person name="Andrzejewski T.M."/>
            <person name="Davidsen T.M."/>
            <person name="Wayne K.J."/>
            <person name="Tettelin H."/>
            <person name="Glass J.I."/>
            <person name="Rusch D."/>
            <person name="Podicherti R."/>
            <person name="Tsui H.-C.T."/>
            <person name="Winkler M.E."/>
        </authorList>
    </citation>
    <scope>NUCLEOTIDE SEQUENCE</scope>
</reference>
<protein>
    <recommendedName>
        <fullName evidence="13">Toprim domain-containing protein</fullName>
    </recommendedName>
</protein>
<dbReference type="InterPro" id="IPR013264">
    <property type="entry name" value="DNAG_N"/>
</dbReference>
<evidence type="ECO:0000259" key="13">
    <source>
        <dbReference type="PROSITE" id="PS50880"/>
    </source>
</evidence>
<dbReference type="Gene3D" id="3.90.580.10">
    <property type="entry name" value="Zinc finger, CHC2-type domain"/>
    <property type="match status" value="1"/>
</dbReference>
<evidence type="ECO:0000256" key="12">
    <source>
        <dbReference type="ARBA" id="ARBA00023163"/>
    </source>
</evidence>
<dbReference type="GO" id="GO:1990077">
    <property type="term" value="C:primosome complex"/>
    <property type="evidence" value="ECO:0007669"/>
    <property type="project" value="UniProtKB-KW"/>
</dbReference>
<evidence type="ECO:0000256" key="7">
    <source>
        <dbReference type="ARBA" id="ARBA00022723"/>
    </source>
</evidence>
<evidence type="ECO:0000256" key="10">
    <source>
        <dbReference type="ARBA" id="ARBA00022842"/>
    </source>
</evidence>
<dbReference type="GO" id="GO:0005737">
    <property type="term" value="C:cytoplasm"/>
    <property type="evidence" value="ECO:0007669"/>
    <property type="project" value="TreeGrafter"/>
</dbReference>
<dbReference type="EMBL" id="UINC01005538">
    <property type="protein sequence ID" value="SVA21959.1"/>
    <property type="molecule type" value="Genomic_DNA"/>
</dbReference>
<dbReference type="InterPro" id="IPR050219">
    <property type="entry name" value="DnaG_primase"/>
</dbReference>
<dbReference type="NCBIfam" id="TIGR01391">
    <property type="entry name" value="dnaG"/>
    <property type="match status" value="1"/>
</dbReference>
<dbReference type="InterPro" id="IPR037068">
    <property type="entry name" value="DNA_primase_core_N_sf"/>
</dbReference>
<dbReference type="Pfam" id="PF10410">
    <property type="entry name" value="DnaB_bind"/>
    <property type="match status" value="1"/>
</dbReference>
<sequence length="595" mass="67387">MGRISEQIIEQIRSTADIIEVVSGYVQLKKRGRNYFGLCPFHGEKTASFSVSPERQIYKCFGCSVGGGVINFIMEIEGMEFINAVKHLADQYSIELQIDESPGQSKDLITQLFDIHTQTARTFLENLGTEEGSKVLAHLESRGLTRDTIKKFQLGYSLKQKDALLSAFRKDGVRSDAMKQSGLFIDTKSGYMDRFRGRIMFSISNSAGKIAAFAGRVFESDDPAKYVNSPETPIYNKSKILYGLHETKQIIRTSKTVIVVEGYLDFLQLYQSGIHNIVAISGTAFTDQHALQIKRFCEKVHLAYDGDSAGISAAIRAGYVLLRAGLSPLIVNIPNGLDPDDWVKRDGNTPFLEAVENSAKLLPFHFQNYKGDVTSTTGKTAFVNEVLMEIIQIKDPVSRELQGRELSEIVGVSAESIFQSLHNMLEKQKRRQNFQQNNQNLKPKLSDKKQLLENDLIRLCFAENITIRKFLFDFVKPEWIATELSRKIYEKVYIHLPSENAPKASLIMNELKNDVHRSKLAEIVFDLEKFTPTILSAQDCVIRLEKNWINLHIQSLRDELKNAESIGKDPLSIMKNIEKLQNQKKNISHQYSTNE</sequence>
<evidence type="ECO:0000256" key="4">
    <source>
        <dbReference type="ARBA" id="ARBA00022679"/>
    </source>
</evidence>
<dbReference type="InterPro" id="IPR019475">
    <property type="entry name" value="DNA_primase_DnaB-bd"/>
</dbReference>
<dbReference type="SMART" id="SM00493">
    <property type="entry name" value="TOPRIM"/>
    <property type="match status" value="1"/>
</dbReference>
<evidence type="ECO:0000256" key="11">
    <source>
        <dbReference type="ARBA" id="ARBA00023125"/>
    </source>
</evidence>
<dbReference type="GO" id="GO:0003899">
    <property type="term" value="F:DNA-directed RNA polymerase activity"/>
    <property type="evidence" value="ECO:0007669"/>
    <property type="project" value="InterPro"/>
</dbReference>
<dbReference type="PIRSF" id="PIRSF002811">
    <property type="entry name" value="DnaG"/>
    <property type="match status" value="1"/>
</dbReference>
<keyword evidence="4" id="KW-0808">Transferase</keyword>
<evidence type="ECO:0000256" key="3">
    <source>
        <dbReference type="ARBA" id="ARBA00022515"/>
    </source>
</evidence>
<dbReference type="GO" id="GO:0006269">
    <property type="term" value="P:DNA replication, synthesis of primer"/>
    <property type="evidence" value="ECO:0007669"/>
    <property type="project" value="UniProtKB-KW"/>
</dbReference>
<evidence type="ECO:0000256" key="8">
    <source>
        <dbReference type="ARBA" id="ARBA00022771"/>
    </source>
</evidence>
<dbReference type="InterPro" id="IPR036977">
    <property type="entry name" value="DNA_primase_Znf_CHC2"/>
</dbReference>
<feature type="domain" description="Toprim" evidence="13">
    <location>
        <begin position="255"/>
        <end position="334"/>
    </location>
</feature>
<dbReference type="GO" id="GO:0003677">
    <property type="term" value="F:DNA binding"/>
    <property type="evidence" value="ECO:0007669"/>
    <property type="project" value="UniProtKB-KW"/>
</dbReference>
<dbReference type="Gene3D" id="3.90.980.10">
    <property type="entry name" value="DNA primase, catalytic core, N-terminal domain"/>
    <property type="match status" value="1"/>
</dbReference>
<dbReference type="Pfam" id="PF01807">
    <property type="entry name" value="Zn_ribbon_DnaG"/>
    <property type="match status" value="1"/>
</dbReference>
<evidence type="ECO:0000313" key="14">
    <source>
        <dbReference type="EMBL" id="SVA21959.1"/>
    </source>
</evidence>
<evidence type="ECO:0000256" key="6">
    <source>
        <dbReference type="ARBA" id="ARBA00022705"/>
    </source>
</evidence>
<evidence type="ECO:0000256" key="1">
    <source>
        <dbReference type="ARBA" id="ARBA00001947"/>
    </source>
</evidence>
<keyword evidence="5" id="KW-0548">Nucleotidyltransferase</keyword>
<organism evidence="14">
    <name type="scientific">marine metagenome</name>
    <dbReference type="NCBI Taxonomy" id="408172"/>
    <lineage>
        <taxon>unclassified sequences</taxon>
        <taxon>metagenomes</taxon>
        <taxon>ecological metagenomes</taxon>
    </lineage>
</organism>
<accession>A0A381U1G5</accession>
<dbReference type="GO" id="GO:0000428">
    <property type="term" value="C:DNA-directed RNA polymerase complex"/>
    <property type="evidence" value="ECO:0007669"/>
    <property type="project" value="UniProtKB-KW"/>
</dbReference>
<dbReference type="InterPro" id="IPR006171">
    <property type="entry name" value="TOPRIM_dom"/>
</dbReference>
<keyword evidence="6" id="KW-0235">DNA replication</keyword>
<keyword evidence="11" id="KW-0238">DNA-binding</keyword>
<dbReference type="Pfam" id="PF13155">
    <property type="entry name" value="Toprim_2"/>
    <property type="match status" value="1"/>
</dbReference>
<dbReference type="PANTHER" id="PTHR30313">
    <property type="entry name" value="DNA PRIMASE"/>
    <property type="match status" value="1"/>
</dbReference>
<dbReference type="FunFam" id="3.90.580.10:FF:000001">
    <property type="entry name" value="DNA primase"/>
    <property type="match status" value="1"/>
</dbReference>
<dbReference type="InterPro" id="IPR034151">
    <property type="entry name" value="TOPRIM_DnaG_bac"/>
</dbReference>
<keyword evidence="10" id="KW-0460">Magnesium</keyword>
<evidence type="ECO:0000256" key="2">
    <source>
        <dbReference type="ARBA" id="ARBA00022478"/>
    </source>
</evidence>
<name>A0A381U1G5_9ZZZZ</name>
<dbReference type="Gene3D" id="3.40.1360.10">
    <property type="match status" value="1"/>
</dbReference>
<keyword evidence="3" id="KW-0639">Primosome</keyword>
<dbReference type="AlphaFoldDB" id="A0A381U1G5"/>
<dbReference type="PROSITE" id="PS50880">
    <property type="entry name" value="TOPRIM"/>
    <property type="match status" value="1"/>
</dbReference>
<dbReference type="SUPFAM" id="SSF57783">
    <property type="entry name" value="Zinc beta-ribbon"/>
    <property type="match status" value="1"/>
</dbReference>
<dbReference type="HAMAP" id="MF_00974">
    <property type="entry name" value="DNA_primase_DnaG"/>
    <property type="match status" value="1"/>
</dbReference>
<comment type="cofactor">
    <cofactor evidence="1">
        <name>Zn(2+)</name>
        <dbReference type="ChEBI" id="CHEBI:29105"/>
    </cofactor>
</comment>
<evidence type="ECO:0000256" key="9">
    <source>
        <dbReference type="ARBA" id="ARBA00022833"/>
    </source>
</evidence>
<keyword evidence="7" id="KW-0479">Metal-binding</keyword>
<dbReference type="InterPro" id="IPR002694">
    <property type="entry name" value="Znf_CHC2"/>
</dbReference>
<dbReference type="SUPFAM" id="SSF56731">
    <property type="entry name" value="DNA primase core"/>
    <property type="match status" value="1"/>
</dbReference>
<dbReference type="PANTHER" id="PTHR30313:SF2">
    <property type="entry name" value="DNA PRIMASE"/>
    <property type="match status" value="1"/>
</dbReference>
<dbReference type="SMART" id="SM00400">
    <property type="entry name" value="ZnF_CHCC"/>
    <property type="match status" value="1"/>
</dbReference>
<keyword evidence="12" id="KW-0804">Transcription</keyword>
<keyword evidence="8" id="KW-0863">Zinc-finger</keyword>
<keyword evidence="9" id="KW-0862">Zinc</keyword>
<dbReference type="InterPro" id="IPR006295">
    <property type="entry name" value="DNA_primase_DnaG"/>
</dbReference>
<dbReference type="GO" id="GO:0008270">
    <property type="term" value="F:zinc ion binding"/>
    <property type="evidence" value="ECO:0007669"/>
    <property type="project" value="UniProtKB-KW"/>
</dbReference>
<proteinExistence type="inferred from homology"/>
<dbReference type="InterPro" id="IPR030846">
    <property type="entry name" value="DnaG_bac"/>
</dbReference>
<gene>
    <name evidence="14" type="ORF">METZ01_LOCUS74813</name>
</gene>
<dbReference type="CDD" id="cd03364">
    <property type="entry name" value="TOPRIM_DnaG_primases"/>
    <property type="match status" value="1"/>
</dbReference>